<dbReference type="PANTHER" id="PTHR10927:SF1">
    <property type="entry name" value="RIBOSOME MATURATION PROTEIN SBDS"/>
    <property type="match status" value="1"/>
</dbReference>
<accession>A0A098VV39</accession>
<comment type="caution">
    <text evidence="8">The sequence shown here is derived from an EMBL/GenBank/DDBJ whole genome shotgun (WGS) entry which is preliminary data.</text>
</comment>
<dbReference type="InterPro" id="IPR039100">
    <property type="entry name" value="Sdo1/SBDS-like"/>
</dbReference>
<evidence type="ECO:0000256" key="1">
    <source>
        <dbReference type="ARBA" id="ARBA00004496"/>
    </source>
</evidence>
<dbReference type="InterPro" id="IPR036786">
    <property type="entry name" value="Ribosome_mat_SBDS_N_sf"/>
</dbReference>
<feature type="domain" description="Ribosome maturation protein SDO1/SBDS central" evidence="7">
    <location>
        <begin position="125"/>
        <end position="171"/>
    </location>
</feature>
<organism evidence="8 9">
    <name type="scientific">Mitosporidium daphniae</name>
    <dbReference type="NCBI Taxonomy" id="1485682"/>
    <lineage>
        <taxon>Eukaryota</taxon>
        <taxon>Fungi</taxon>
        <taxon>Fungi incertae sedis</taxon>
        <taxon>Microsporidia</taxon>
        <taxon>Mitosporidium</taxon>
    </lineage>
</organism>
<dbReference type="EMBL" id="JMKJ01000022">
    <property type="protein sequence ID" value="KGG52963.1"/>
    <property type="molecule type" value="Genomic_DNA"/>
</dbReference>
<dbReference type="InterPro" id="IPR019783">
    <property type="entry name" value="SDO1/SBDS_N"/>
</dbReference>
<gene>
    <name evidence="8" type="ORF">DI09_11p80</name>
</gene>
<evidence type="ECO:0008006" key="10">
    <source>
        <dbReference type="Google" id="ProtNLM"/>
    </source>
</evidence>
<reference evidence="8 9" key="1">
    <citation type="submission" date="2014-04" db="EMBL/GenBank/DDBJ databases">
        <title>A new species of microsporidia sheds light on the evolution of extreme parasitism.</title>
        <authorList>
            <person name="Haag K.L."/>
            <person name="James T.Y."/>
            <person name="Larsson R."/>
            <person name="Schaer T.M."/>
            <person name="Refardt D."/>
            <person name="Pombert J.-F."/>
            <person name="Ebert D."/>
        </authorList>
    </citation>
    <scope>NUCLEOTIDE SEQUENCE [LARGE SCALE GENOMIC DNA]</scope>
    <source>
        <strain evidence="8 9">UGP3</strain>
        <tissue evidence="8">Spores</tissue>
    </source>
</reference>
<dbReference type="SUPFAM" id="SSF89895">
    <property type="entry name" value="FYSH domain"/>
    <property type="match status" value="1"/>
</dbReference>
<evidence type="ECO:0000256" key="4">
    <source>
        <dbReference type="ARBA" id="ARBA00022517"/>
    </source>
</evidence>
<dbReference type="AlphaFoldDB" id="A0A098VV39"/>
<name>A0A098VV39_9MICR</name>
<evidence type="ECO:0000313" key="8">
    <source>
        <dbReference type="EMBL" id="KGG52963.1"/>
    </source>
</evidence>
<comment type="subunit">
    <text evidence="5">Associates with the 60S ribosomal subunit.</text>
</comment>
<dbReference type="GO" id="GO:0005737">
    <property type="term" value="C:cytoplasm"/>
    <property type="evidence" value="ECO:0007669"/>
    <property type="project" value="UniProtKB-SubCell"/>
</dbReference>
<dbReference type="Gene3D" id="1.10.10.900">
    <property type="entry name" value="SBDS protein C-terminal domain, subdomain 1"/>
    <property type="match status" value="1"/>
</dbReference>
<evidence type="ECO:0000256" key="5">
    <source>
        <dbReference type="ARBA" id="ARBA00049708"/>
    </source>
</evidence>
<protein>
    <recommendedName>
        <fullName evidence="10">Ribosome maturation protein SBDS</fullName>
    </recommendedName>
</protein>
<evidence type="ECO:0000313" key="9">
    <source>
        <dbReference type="Proteomes" id="UP000029725"/>
    </source>
</evidence>
<dbReference type="InterPro" id="IPR018978">
    <property type="entry name" value="SDO1/SBDS_central"/>
</dbReference>
<dbReference type="SUPFAM" id="SSF109728">
    <property type="entry name" value="Hypothetical protein AF0491, middle domain"/>
    <property type="match status" value="1"/>
</dbReference>
<keyword evidence="3" id="KW-0963">Cytoplasm</keyword>
<keyword evidence="9" id="KW-1185">Reference proteome</keyword>
<dbReference type="HOGENOM" id="CLU_043216_3_1_1"/>
<keyword evidence="4" id="KW-0690">Ribosome biogenesis</keyword>
<dbReference type="Gene3D" id="3.30.1250.10">
    <property type="entry name" value="Ribosome maturation protein SBDS, N-terminal domain"/>
    <property type="match status" value="1"/>
</dbReference>
<dbReference type="OrthoDB" id="10253092at2759"/>
<evidence type="ECO:0000259" key="7">
    <source>
        <dbReference type="Pfam" id="PF09377"/>
    </source>
</evidence>
<dbReference type="Pfam" id="PF09377">
    <property type="entry name" value="SBDS_domain_II"/>
    <property type="match status" value="1"/>
</dbReference>
<proteinExistence type="inferred from homology"/>
<dbReference type="GeneID" id="25258157"/>
<dbReference type="InterPro" id="IPR037188">
    <property type="entry name" value="Sdo1/SBDS_central_sf"/>
</dbReference>
<feature type="domain" description="Ribosome maturation protein SDO1/SBDS N-terminal" evidence="6">
    <location>
        <begin position="16"/>
        <end position="115"/>
    </location>
</feature>
<evidence type="ECO:0000259" key="6">
    <source>
        <dbReference type="Pfam" id="PF01172"/>
    </source>
</evidence>
<dbReference type="PANTHER" id="PTHR10927">
    <property type="entry name" value="RIBOSOME MATURATION PROTEIN SBDS"/>
    <property type="match status" value="1"/>
</dbReference>
<dbReference type="Pfam" id="PF01172">
    <property type="entry name" value="SBDS_N"/>
    <property type="match status" value="1"/>
</dbReference>
<dbReference type="VEuPathDB" id="MicrosporidiaDB:DI09_11p80"/>
<comment type="similarity">
    <text evidence="2">Belongs to the SDO1/SBDS family.</text>
</comment>
<dbReference type="Proteomes" id="UP000029725">
    <property type="component" value="Unassembled WGS sequence"/>
</dbReference>
<dbReference type="GO" id="GO:0042254">
    <property type="term" value="P:ribosome biogenesis"/>
    <property type="evidence" value="ECO:0007669"/>
    <property type="project" value="UniProtKB-KW"/>
</dbReference>
<comment type="subcellular location">
    <subcellularLocation>
        <location evidence="1">Cytoplasm</location>
    </subcellularLocation>
</comment>
<dbReference type="RefSeq" id="XP_013239432.1">
    <property type="nucleotide sequence ID" value="XM_013383978.1"/>
</dbReference>
<evidence type="ECO:0000256" key="3">
    <source>
        <dbReference type="ARBA" id="ARBA00022490"/>
    </source>
</evidence>
<evidence type="ECO:0000256" key="2">
    <source>
        <dbReference type="ARBA" id="ARBA00007433"/>
    </source>
</evidence>
<sequence>MSPSIFTPQNNQKLTNVAVVRLRCNGVRFEIACYKNKLQDYRNNPVSTPLSEVLQSDQVFLNVSKGLLAKAQDLQRAFGSTDSTIAIREPDNPYDFSASNFKILDRGEGQVGAAERSHLTESMRRDIAVIIAEKTLNPENGRPYTPSMIERVLVNDVHLSIRTDDTAKQQVCYRIPTDYRRWR</sequence>